<dbReference type="RefSeq" id="WP_313498321.1">
    <property type="nucleotide sequence ID" value="NZ_CP134879.1"/>
</dbReference>
<sequence>MTAARSLALIARADRTWQLEEQASLLVEAVSLAREADDLDAEYAARMRLVPNSAVRFEVSEAVTHLAWCVVRHDSDPTRFPRRASGTEDLLYLEDWTLRQLAMSDALSPVQVEDLIAEHARRLGPGAGEHALETLGALHAWTLGDVALASAHIGAALRVPGDGLAHCVRCTRDIAAQIAEAAGDAAAVVMAVDDFATDPCDDLDQPASALSRGLFAWLASDRREDADSAYGVAVRRVAARPTTAEVRGRLARYALVTGRLDEAVGHVEAALPYVHGSALATHLRLGALREIAAVLAGLQRRGLGERRLTGVDVPSVRPLLPARGEGWTVATAAPVVLTAARELAGRFDVRAGTMFHVEQLQRTVRGAESQVPGPLL</sequence>
<proteinExistence type="predicted"/>
<accession>A0AA96J7L9</accession>
<keyword evidence="2" id="KW-1185">Reference proteome</keyword>
<dbReference type="EMBL" id="CP134879">
    <property type="protein sequence ID" value="WNM24495.1"/>
    <property type="molecule type" value="Genomic_DNA"/>
</dbReference>
<gene>
    <name evidence="1" type="ORF">RN606_14210</name>
</gene>
<evidence type="ECO:0000313" key="2">
    <source>
        <dbReference type="Proteomes" id="UP001304125"/>
    </source>
</evidence>
<dbReference type="AlphaFoldDB" id="A0AA96J7L9"/>
<name>A0AA96J7L9_9MICO</name>
<protein>
    <submittedName>
        <fullName evidence="1">Uncharacterized protein</fullName>
    </submittedName>
</protein>
<organism evidence="1 2">
    <name type="scientific">Demequina capsici</name>
    <dbReference type="NCBI Taxonomy" id="3075620"/>
    <lineage>
        <taxon>Bacteria</taxon>
        <taxon>Bacillati</taxon>
        <taxon>Actinomycetota</taxon>
        <taxon>Actinomycetes</taxon>
        <taxon>Micrococcales</taxon>
        <taxon>Demequinaceae</taxon>
        <taxon>Demequina</taxon>
    </lineage>
</organism>
<evidence type="ECO:0000313" key="1">
    <source>
        <dbReference type="EMBL" id="WNM24495.1"/>
    </source>
</evidence>
<dbReference type="Proteomes" id="UP001304125">
    <property type="component" value="Chromosome"/>
</dbReference>
<reference evidence="1 2" key="1">
    <citation type="submission" date="2023-09" db="EMBL/GenBank/DDBJ databases">
        <title>Demequina sp. a novel bacteria isolated from Capsicum annuum.</title>
        <authorList>
            <person name="Humaira Z."/>
            <person name="Lee J."/>
            <person name="Cho D."/>
        </authorList>
    </citation>
    <scope>NUCLEOTIDE SEQUENCE [LARGE SCALE GENOMIC DNA]</scope>
    <source>
        <strain evidence="1 2">OYTSA14</strain>
    </source>
</reference>